<dbReference type="GeneID" id="93363736"/>
<sequence length="112" mass="11982">MAALLGSGSFYATNTLAFSYATNTLGVYRLAMINATLVAAVVPILVILLVGRVDASWGPDRVTMAGGINTAPAAWPLFAPDRHRPGMGHHLGRVHRHRTAVHHLRGDGQHSH</sequence>
<organism evidence="2 3">
    <name type="scientific">Micrococcus yunnanensis</name>
    <dbReference type="NCBI Taxonomy" id="566027"/>
    <lineage>
        <taxon>Bacteria</taxon>
        <taxon>Bacillati</taxon>
        <taxon>Actinomycetota</taxon>
        <taxon>Actinomycetes</taxon>
        <taxon>Micrococcales</taxon>
        <taxon>Micrococcaceae</taxon>
        <taxon>Micrococcus</taxon>
    </lineage>
</organism>
<comment type="caution">
    <text evidence="2">The sequence shown here is derived from an EMBL/GenBank/DDBJ whole genome shotgun (WGS) entry which is preliminary data.</text>
</comment>
<evidence type="ECO:0000256" key="1">
    <source>
        <dbReference type="SAM" id="Phobius"/>
    </source>
</evidence>
<gene>
    <name evidence="2" type="ORF">HDA34_001382</name>
</gene>
<name>A0ABR6D0P0_9MICC</name>
<dbReference type="EMBL" id="JACJIK010000001">
    <property type="protein sequence ID" value="MBA9059675.1"/>
    <property type="molecule type" value="Genomic_DNA"/>
</dbReference>
<protein>
    <submittedName>
        <fullName evidence="2">MFS-type transporter involved in bile tolerance (Atg22 family)</fullName>
    </submittedName>
</protein>
<keyword evidence="1" id="KW-0472">Membrane</keyword>
<feature type="transmembrane region" description="Helical" evidence="1">
    <location>
        <begin position="27"/>
        <end position="51"/>
    </location>
</feature>
<keyword evidence="1" id="KW-0812">Transmembrane</keyword>
<reference evidence="2 3" key="1">
    <citation type="submission" date="2020-08" db="EMBL/GenBank/DDBJ databases">
        <title>Sequencing the genomes of 1000 actinobacteria strains.</title>
        <authorList>
            <person name="Klenk H.-P."/>
        </authorList>
    </citation>
    <scope>NUCLEOTIDE SEQUENCE [LARGE SCALE GENOMIC DNA]</scope>
    <source>
        <strain evidence="2 3">DSM 21948</strain>
    </source>
</reference>
<dbReference type="RefSeq" id="WP_134377334.1">
    <property type="nucleotide sequence ID" value="NZ_BAAAYW010000041.1"/>
</dbReference>
<evidence type="ECO:0000313" key="3">
    <source>
        <dbReference type="Proteomes" id="UP000572670"/>
    </source>
</evidence>
<proteinExistence type="predicted"/>
<keyword evidence="1" id="KW-1133">Transmembrane helix</keyword>
<accession>A0ABR6D0P0</accession>
<keyword evidence="3" id="KW-1185">Reference proteome</keyword>
<dbReference type="Proteomes" id="UP000572670">
    <property type="component" value="Unassembled WGS sequence"/>
</dbReference>
<evidence type="ECO:0000313" key="2">
    <source>
        <dbReference type="EMBL" id="MBA9059675.1"/>
    </source>
</evidence>